<feature type="domain" description="DUF7053" evidence="2">
    <location>
        <begin position="6"/>
        <end position="187"/>
    </location>
</feature>
<dbReference type="PANTHER" id="PTHR38117">
    <property type="entry name" value="NACHT AND WD40 DOMAIN PROTEIN"/>
    <property type="match status" value="1"/>
</dbReference>
<accession>A0A136J2S1</accession>
<evidence type="ECO:0000259" key="2">
    <source>
        <dbReference type="Pfam" id="PF23155"/>
    </source>
</evidence>
<keyword evidence="4" id="KW-1185">Reference proteome</keyword>
<evidence type="ECO:0000313" key="4">
    <source>
        <dbReference type="Proteomes" id="UP000070501"/>
    </source>
</evidence>
<evidence type="ECO:0000313" key="3">
    <source>
        <dbReference type="EMBL" id="KXJ91465.1"/>
    </source>
</evidence>
<name>A0A136J2S1_9PEZI</name>
<dbReference type="EMBL" id="KQ964250">
    <property type="protein sequence ID" value="KXJ91465.1"/>
    <property type="molecule type" value="Genomic_DNA"/>
</dbReference>
<dbReference type="Pfam" id="PF23155">
    <property type="entry name" value="DUF7053"/>
    <property type="match status" value="1"/>
</dbReference>
<evidence type="ECO:0000256" key="1">
    <source>
        <dbReference type="SAM" id="MobiDB-lite"/>
    </source>
</evidence>
<gene>
    <name evidence="3" type="ORF">Micbo1qcDRAFT_233953</name>
</gene>
<feature type="region of interest" description="Disordered" evidence="1">
    <location>
        <begin position="193"/>
        <end position="221"/>
    </location>
</feature>
<dbReference type="InParanoid" id="A0A136J2S1"/>
<protein>
    <recommendedName>
        <fullName evidence="2">DUF7053 domain-containing protein</fullName>
    </recommendedName>
</protein>
<dbReference type="InterPro" id="IPR055481">
    <property type="entry name" value="DUF7053"/>
</dbReference>
<dbReference type="Proteomes" id="UP000070501">
    <property type="component" value="Unassembled WGS sequence"/>
</dbReference>
<dbReference type="OrthoDB" id="4794810at2759"/>
<dbReference type="PANTHER" id="PTHR38117:SF1">
    <property type="entry name" value="DUF3074 DOMAIN-CONTAINING PROTEIN"/>
    <property type="match status" value="1"/>
</dbReference>
<dbReference type="AlphaFoldDB" id="A0A136J2S1"/>
<organism evidence="3 4">
    <name type="scientific">Microdochium bolleyi</name>
    <dbReference type="NCBI Taxonomy" id="196109"/>
    <lineage>
        <taxon>Eukaryota</taxon>
        <taxon>Fungi</taxon>
        <taxon>Dikarya</taxon>
        <taxon>Ascomycota</taxon>
        <taxon>Pezizomycotina</taxon>
        <taxon>Sordariomycetes</taxon>
        <taxon>Xylariomycetidae</taxon>
        <taxon>Xylariales</taxon>
        <taxon>Microdochiaceae</taxon>
        <taxon>Microdochium</taxon>
    </lineage>
</organism>
<proteinExistence type="predicted"/>
<sequence length="221" mass="23577">MSWLSAKQNMTNTSTLPEGATREQALAVLHDHDFMIKCDPHYVKHSREAQPSASTATDYAQAAQAFTLPDLASIGKPTGGQSEADPYVNVYMLTDDLPNPFFSSTINSRLEYLNLESGLWTRVSSPMGVVLETAWIIRDAESSGGDGGDLELHQEIVITANKMLMGTVRGKIEANRGGIHKLFRARLEKDMAGGATEPTPTADAPAPAAADTGATTTKGAA</sequence>
<reference evidence="4" key="1">
    <citation type="submission" date="2016-02" db="EMBL/GenBank/DDBJ databases">
        <title>Draft genome sequence of Microdochium bolleyi, a fungal endophyte of beachgrass.</title>
        <authorList>
            <consortium name="DOE Joint Genome Institute"/>
            <person name="David A.S."/>
            <person name="May G."/>
            <person name="Haridas S."/>
            <person name="Lim J."/>
            <person name="Wang M."/>
            <person name="Labutti K."/>
            <person name="Lipzen A."/>
            <person name="Barry K."/>
            <person name="Grigoriev I.V."/>
        </authorList>
    </citation>
    <scope>NUCLEOTIDE SEQUENCE [LARGE SCALE GENOMIC DNA]</scope>
    <source>
        <strain evidence="4">J235TASD1</strain>
    </source>
</reference>